<organism evidence="2 3">
    <name type="scientific">Gossypium australe</name>
    <dbReference type="NCBI Taxonomy" id="47621"/>
    <lineage>
        <taxon>Eukaryota</taxon>
        <taxon>Viridiplantae</taxon>
        <taxon>Streptophyta</taxon>
        <taxon>Embryophyta</taxon>
        <taxon>Tracheophyta</taxon>
        <taxon>Spermatophyta</taxon>
        <taxon>Magnoliopsida</taxon>
        <taxon>eudicotyledons</taxon>
        <taxon>Gunneridae</taxon>
        <taxon>Pentapetalae</taxon>
        <taxon>rosids</taxon>
        <taxon>malvids</taxon>
        <taxon>Malvales</taxon>
        <taxon>Malvaceae</taxon>
        <taxon>Malvoideae</taxon>
        <taxon>Gossypium</taxon>
    </lineage>
</organism>
<name>A0A5B6USV2_9ROSI</name>
<keyword evidence="1" id="KW-0732">Signal</keyword>
<proteinExistence type="predicted"/>
<dbReference type="EMBL" id="SMMG02000009">
    <property type="protein sequence ID" value="KAA3460067.1"/>
    <property type="molecule type" value="Genomic_DNA"/>
</dbReference>
<sequence>MNSMHWLSFELPWTLLYLAANVKQNGQQIESDGHYGEAGCSEQDFYFQLADAPQLSSYSVQSTYKGLDPMCKLCGEEVEDDRHIFWSCSCVTPVFAKPCFNFLRQQHYDSCKGII</sequence>
<dbReference type="Proteomes" id="UP000325315">
    <property type="component" value="Unassembled WGS sequence"/>
</dbReference>
<accession>A0A5B6USV2</accession>
<gene>
    <name evidence="2" type="ORF">EPI10_026770</name>
</gene>
<reference evidence="3" key="1">
    <citation type="journal article" date="2019" name="Plant Biotechnol. J.">
        <title>Genome sequencing of the Australian wild diploid species Gossypium australe highlights disease resistance and delayed gland morphogenesis.</title>
        <authorList>
            <person name="Cai Y."/>
            <person name="Cai X."/>
            <person name="Wang Q."/>
            <person name="Wang P."/>
            <person name="Zhang Y."/>
            <person name="Cai C."/>
            <person name="Xu Y."/>
            <person name="Wang K."/>
            <person name="Zhou Z."/>
            <person name="Wang C."/>
            <person name="Geng S."/>
            <person name="Li B."/>
            <person name="Dong Q."/>
            <person name="Hou Y."/>
            <person name="Wang H."/>
            <person name="Ai P."/>
            <person name="Liu Z."/>
            <person name="Yi F."/>
            <person name="Sun M."/>
            <person name="An G."/>
            <person name="Cheng J."/>
            <person name="Zhang Y."/>
            <person name="Shi Q."/>
            <person name="Xie Y."/>
            <person name="Shi X."/>
            <person name="Chang Y."/>
            <person name="Huang F."/>
            <person name="Chen Y."/>
            <person name="Hong S."/>
            <person name="Mi L."/>
            <person name="Sun Q."/>
            <person name="Zhang L."/>
            <person name="Zhou B."/>
            <person name="Peng R."/>
            <person name="Zhang X."/>
            <person name="Liu F."/>
        </authorList>
    </citation>
    <scope>NUCLEOTIDE SEQUENCE [LARGE SCALE GENOMIC DNA]</scope>
    <source>
        <strain evidence="3">cv. PA1801</strain>
    </source>
</reference>
<evidence type="ECO:0000313" key="2">
    <source>
        <dbReference type="EMBL" id="KAA3460067.1"/>
    </source>
</evidence>
<evidence type="ECO:0000256" key="1">
    <source>
        <dbReference type="SAM" id="SignalP"/>
    </source>
</evidence>
<comment type="caution">
    <text evidence="2">The sequence shown here is derived from an EMBL/GenBank/DDBJ whole genome shotgun (WGS) entry which is preliminary data.</text>
</comment>
<evidence type="ECO:0000313" key="3">
    <source>
        <dbReference type="Proteomes" id="UP000325315"/>
    </source>
</evidence>
<keyword evidence="3" id="KW-1185">Reference proteome</keyword>
<protein>
    <submittedName>
        <fullName evidence="2">Uncharacterized protein</fullName>
    </submittedName>
</protein>
<feature type="signal peptide" evidence="1">
    <location>
        <begin position="1"/>
        <end position="19"/>
    </location>
</feature>
<feature type="chain" id="PRO_5022942962" evidence="1">
    <location>
        <begin position="20"/>
        <end position="115"/>
    </location>
</feature>
<dbReference type="AlphaFoldDB" id="A0A5B6USV2"/>